<evidence type="ECO:0000256" key="2">
    <source>
        <dbReference type="ARBA" id="ARBA00022475"/>
    </source>
</evidence>
<dbReference type="AlphaFoldDB" id="A0A5C8V8W0"/>
<reference evidence="9 10" key="1">
    <citation type="submission" date="2019-08" db="EMBL/GenBank/DDBJ databases">
        <title>Professor.</title>
        <authorList>
            <person name="Park J.S."/>
        </authorList>
    </citation>
    <scope>NUCLEOTIDE SEQUENCE [LARGE SCALE GENOMIC DNA]</scope>
    <source>
        <strain evidence="9 10">176CP5-101</strain>
    </source>
</reference>
<evidence type="ECO:0000256" key="6">
    <source>
        <dbReference type="SAM" id="Phobius"/>
    </source>
</evidence>
<dbReference type="GO" id="GO:0005886">
    <property type="term" value="C:plasma membrane"/>
    <property type="evidence" value="ECO:0007669"/>
    <property type="project" value="UniProtKB-SubCell"/>
</dbReference>
<feature type="domain" description="ABC3 transporter permease C-terminal" evidence="7">
    <location>
        <begin position="296"/>
        <end position="408"/>
    </location>
</feature>
<feature type="domain" description="MacB-like periplasmic core" evidence="8">
    <location>
        <begin position="439"/>
        <end position="645"/>
    </location>
</feature>
<evidence type="ECO:0000256" key="5">
    <source>
        <dbReference type="ARBA" id="ARBA00023136"/>
    </source>
</evidence>
<feature type="transmembrane region" description="Helical" evidence="6">
    <location>
        <begin position="291"/>
        <end position="312"/>
    </location>
</feature>
<protein>
    <submittedName>
        <fullName evidence="9">FtsX-like permease family protein</fullName>
    </submittedName>
</protein>
<feature type="transmembrane region" description="Helical" evidence="6">
    <location>
        <begin position="341"/>
        <end position="364"/>
    </location>
</feature>
<dbReference type="InterPro" id="IPR050250">
    <property type="entry name" value="Macrolide_Exporter_MacB"/>
</dbReference>
<keyword evidence="10" id="KW-1185">Reference proteome</keyword>
<dbReference type="InterPro" id="IPR025857">
    <property type="entry name" value="MacB_PCD"/>
</dbReference>
<dbReference type="EMBL" id="VRUR01000001">
    <property type="protein sequence ID" value="TXN38405.1"/>
    <property type="molecule type" value="Genomic_DNA"/>
</dbReference>
<keyword evidence="5 6" id="KW-0472">Membrane</keyword>
<comment type="caution">
    <text evidence="9">The sequence shown here is derived from an EMBL/GenBank/DDBJ whole genome shotgun (WGS) entry which is preliminary data.</text>
</comment>
<keyword evidence="2" id="KW-1003">Cell membrane</keyword>
<dbReference type="GO" id="GO:0022857">
    <property type="term" value="F:transmembrane transporter activity"/>
    <property type="evidence" value="ECO:0007669"/>
    <property type="project" value="TreeGrafter"/>
</dbReference>
<feature type="transmembrane region" description="Helical" evidence="6">
    <location>
        <begin position="21"/>
        <end position="42"/>
    </location>
</feature>
<dbReference type="InterPro" id="IPR003838">
    <property type="entry name" value="ABC3_permease_C"/>
</dbReference>
<keyword evidence="4 6" id="KW-1133">Transmembrane helix</keyword>
<dbReference type="Proteomes" id="UP000321456">
    <property type="component" value="Unassembled WGS sequence"/>
</dbReference>
<evidence type="ECO:0000256" key="3">
    <source>
        <dbReference type="ARBA" id="ARBA00022692"/>
    </source>
</evidence>
<evidence type="ECO:0000259" key="7">
    <source>
        <dbReference type="Pfam" id="PF02687"/>
    </source>
</evidence>
<comment type="subcellular location">
    <subcellularLocation>
        <location evidence="1">Cell membrane</location>
        <topology evidence="1">Multi-pass membrane protein</topology>
    </subcellularLocation>
</comment>
<proteinExistence type="predicted"/>
<dbReference type="PANTHER" id="PTHR30572">
    <property type="entry name" value="MEMBRANE COMPONENT OF TRANSPORTER-RELATED"/>
    <property type="match status" value="1"/>
</dbReference>
<feature type="transmembrane region" description="Helical" evidence="6">
    <location>
        <begin position="384"/>
        <end position="407"/>
    </location>
</feature>
<keyword evidence="3 6" id="KW-0812">Transmembrane</keyword>
<dbReference type="Pfam" id="PF12704">
    <property type="entry name" value="MacB_PCD"/>
    <property type="match status" value="2"/>
</dbReference>
<evidence type="ECO:0000313" key="9">
    <source>
        <dbReference type="EMBL" id="TXN38405.1"/>
    </source>
</evidence>
<evidence type="ECO:0000313" key="10">
    <source>
        <dbReference type="Proteomes" id="UP000321456"/>
    </source>
</evidence>
<feature type="transmembrane region" description="Helical" evidence="6">
    <location>
        <begin position="730"/>
        <end position="749"/>
    </location>
</feature>
<dbReference type="Pfam" id="PF02687">
    <property type="entry name" value="FtsX"/>
    <property type="match status" value="2"/>
</dbReference>
<gene>
    <name evidence="9" type="ORF">FVB32_02480</name>
</gene>
<feature type="transmembrane region" description="Helical" evidence="6">
    <location>
        <begin position="678"/>
        <end position="702"/>
    </location>
</feature>
<evidence type="ECO:0000256" key="4">
    <source>
        <dbReference type="ARBA" id="ARBA00022989"/>
    </source>
</evidence>
<sequence length="801" mass="89849">MHRSHLKIGYRNILTDKWYSIMNIGGLALGMAATLLIGIWVYDELSYNQKFENHETIAQVMQTQAFSGEVKTSVNQPMQLAPVLRTVYKDHFSHVVTSSFINNELLTVGENGKTKISRLGNFMEPGIAHMLSLQMLKGSRDALQDPTSMLLSETTARALFGNKNPMGQNVQIGTAMEAQVAGVYKDLPQNSDFADLTFIAPWQLLKTTANFENRVGWGNNWFQTYVQLSDGANIDEVSTLIKNVKYDNIKNEGDSGEAHTRPVIHLHPMKKWHLYSRFENGINTGGAIGRVWMFGIIGVFILLLACINFMNLSTAKSVKRAKEVGILKTIGSLKNQLISQFLGESFLVTSMSFVISLILVLIGLPFFNNLTDKTMAIPYANPLFWVSCLFFVLCTGCIAGSYPAFYLSSFRPVKVLKGTFNGGQGASNLRRILVVFQFTISVVLIIGTVTIYRQIQHVKERPIGYDKNQLLYVPINGPEVRDRFETIRNELLLSNDIKEVAASDVLVTGTFITNSGFDWKGKDPAMSEEFSTLRSTHGFGDMIDWEIKDGRDFSRDFKSDSLAFIINETAAKYMGLENPVGEMVKWGTMGSFKVVGVAKDMVTRSPYEQVKPTIFTLHYGGFLNFINIKIGKGNNTKEALAHIEKVFNKYDPKSLFTYNFLDDEYARNFIDEERMGKLATFFALLAICISCLGILGLSVFVAEQRTKEIGVRKVLGASVLSLWKLLSRDFVVLVFISCCIAIPVGYYYMNVWIQDYNYRTELNWWIFVAAAIGTLALTLLTVSFQSIKVAINNPVESLKTE</sequence>
<accession>A0A5C8V8W0</accession>
<feature type="domain" description="MacB-like periplasmic core" evidence="8">
    <location>
        <begin position="20"/>
        <end position="243"/>
    </location>
</feature>
<feature type="transmembrane region" description="Helical" evidence="6">
    <location>
        <begin position="764"/>
        <end position="784"/>
    </location>
</feature>
<feature type="domain" description="ABC3 transporter permease C-terminal" evidence="7">
    <location>
        <begin position="681"/>
        <end position="792"/>
    </location>
</feature>
<evidence type="ECO:0000256" key="1">
    <source>
        <dbReference type="ARBA" id="ARBA00004651"/>
    </source>
</evidence>
<organism evidence="9 10">
    <name type="scientific">Flagellimonas hymeniacidonis</name>
    <dbReference type="NCBI Taxonomy" id="2603628"/>
    <lineage>
        <taxon>Bacteria</taxon>
        <taxon>Pseudomonadati</taxon>
        <taxon>Bacteroidota</taxon>
        <taxon>Flavobacteriia</taxon>
        <taxon>Flavobacteriales</taxon>
        <taxon>Flavobacteriaceae</taxon>
        <taxon>Flagellimonas</taxon>
    </lineage>
</organism>
<name>A0A5C8V8W0_9FLAO</name>
<feature type="transmembrane region" description="Helical" evidence="6">
    <location>
        <begin position="432"/>
        <end position="452"/>
    </location>
</feature>
<dbReference type="PANTHER" id="PTHR30572:SF18">
    <property type="entry name" value="ABC-TYPE MACROLIDE FAMILY EXPORT SYSTEM PERMEASE COMPONENT 2"/>
    <property type="match status" value="1"/>
</dbReference>
<evidence type="ECO:0000259" key="8">
    <source>
        <dbReference type="Pfam" id="PF12704"/>
    </source>
</evidence>